<sequence length="93" mass="9975">MTIRFIFMLNKIVELFSSNDTTPWYGKLAVVGACAVGIYVIAGDLLKSPAFILKCGADVVATMGAILAYEHYTKATSQESPMALIGNEAQAEI</sequence>
<dbReference type="KEGG" id="rmi:RMB_02195"/>
<dbReference type="Proteomes" id="UP000007999">
    <property type="component" value="Chromosome"/>
</dbReference>
<accession>H6QI30</accession>
<proteinExistence type="predicted"/>
<organism evidence="1 2">
    <name type="scientific">Rickettsia massiliae str. AZT80</name>
    <dbReference type="NCBI Taxonomy" id="1105112"/>
    <lineage>
        <taxon>Bacteria</taxon>
        <taxon>Pseudomonadati</taxon>
        <taxon>Pseudomonadota</taxon>
        <taxon>Alphaproteobacteria</taxon>
        <taxon>Rickettsiales</taxon>
        <taxon>Rickettsiaceae</taxon>
        <taxon>Rickettsieae</taxon>
        <taxon>Rickettsia</taxon>
        <taxon>spotted fever group</taxon>
    </lineage>
</organism>
<dbReference type="AlphaFoldDB" id="H6QI30"/>
<gene>
    <name evidence="1" type="ORF">RMB_02195</name>
</gene>
<evidence type="ECO:0000313" key="2">
    <source>
        <dbReference type="Proteomes" id="UP000007999"/>
    </source>
</evidence>
<name>H6QI30_RICMA</name>
<dbReference type="HOGENOM" id="CLU_190738_0_0_5"/>
<protein>
    <submittedName>
        <fullName evidence="1">Uncharacterized protein</fullName>
    </submittedName>
</protein>
<dbReference type="EMBL" id="CP003319">
    <property type="protein sequence ID" value="AFB31330.1"/>
    <property type="molecule type" value="Genomic_DNA"/>
</dbReference>
<evidence type="ECO:0000313" key="1">
    <source>
        <dbReference type="EMBL" id="AFB31330.1"/>
    </source>
</evidence>
<reference evidence="2" key="1">
    <citation type="submission" date="2012-02" db="EMBL/GenBank/DDBJ databases">
        <title>Complete genome sequence of Rickettsia parkeri strain Portsmouth.</title>
        <authorList>
            <person name="Johnson S.L."/>
            <person name="Munk A.C."/>
            <person name="Han S."/>
            <person name="Bruce D.C."/>
            <person name="Dasch G.A."/>
        </authorList>
    </citation>
    <scope>NUCLEOTIDE SEQUENCE [LARGE SCALE GENOMIC DNA]</scope>
    <source>
        <strain evidence="2">AZT80 (RMB)</strain>
    </source>
</reference>